<reference evidence="5" key="1">
    <citation type="submission" date="2021-11" db="EMBL/GenBank/DDBJ databases">
        <title>A Novel Adlercreutzia Species, isolated from a Allomyrina dichotoma larva feces.</title>
        <authorList>
            <person name="Suh M.K."/>
        </authorList>
    </citation>
    <scope>NUCLEOTIDE SEQUENCE</scope>
    <source>
        <strain evidence="5">JBNU-10</strain>
    </source>
</reference>
<dbReference type="InterPro" id="IPR029052">
    <property type="entry name" value="Metallo-depent_PP-like"/>
</dbReference>
<evidence type="ECO:0000313" key="5">
    <source>
        <dbReference type="EMBL" id="MCI2242403.1"/>
    </source>
</evidence>
<keyword evidence="3" id="KW-0472">Membrane</keyword>
<feature type="region of interest" description="Disordered" evidence="2">
    <location>
        <begin position="338"/>
        <end position="359"/>
    </location>
</feature>
<evidence type="ECO:0000256" key="3">
    <source>
        <dbReference type="SAM" id="Phobius"/>
    </source>
</evidence>
<dbReference type="SMART" id="SM00854">
    <property type="entry name" value="PGA_cap"/>
    <property type="match status" value="1"/>
</dbReference>
<keyword evidence="6" id="KW-1185">Reference proteome</keyword>
<name>A0ABS9WHQ2_9ACTN</name>
<dbReference type="InterPro" id="IPR052169">
    <property type="entry name" value="CW_Biosynth-Accessory"/>
</dbReference>
<dbReference type="EMBL" id="JAJMLW010000003">
    <property type="protein sequence ID" value="MCI2242403.1"/>
    <property type="molecule type" value="Genomic_DNA"/>
</dbReference>
<sequence>MARGGYGYGAAPAGPSLGVRAVTIGIIVVLLIAIGFQLAGRAGGSPDAGAGAGPGALDASDQPQPAPEPTQVTVTFAGDCTLGTDEAFDYATSLNALYEAVDGPEYFLKNVQPIFSADDLTIVNMEGTLTTSSARADKTFAFKGPAEFAKILSSSSVEAASLANNHSRDYGEQSYQDTIAALDAEGVPSFGYERIGYVDVKGVKVGLVGAYELAEHEGMRDDMVARIQEARDNGAQLVLVYIHWGIERETVPNDTQMMLGRAAIDAGADLVVGSHPHVIQGWEVYEGRYIVYSLGNFCFGGNSNPADKDCMIFQQTFTVTGDEVAKDDDVEFIACSVSSSSSRNNYQPTPAEGDEKARIDAKIQRSTDAIAEKAAARG</sequence>
<evidence type="ECO:0000256" key="2">
    <source>
        <dbReference type="SAM" id="MobiDB-lite"/>
    </source>
</evidence>
<dbReference type="InterPro" id="IPR019079">
    <property type="entry name" value="Capsule_synth_CapA"/>
</dbReference>
<proteinExistence type="inferred from homology"/>
<organism evidence="5 6">
    <name type="scientific">Adlercreutzia faecimuris</name>
    <dbReference type="NCBI Taxonomy" id="2897341"/>
    <lineage>
        <taxon>Bacteria</taxon>
        <taxon>Bacillati</taxon>
        <taxon>Actinomycetota</taxon>
        <taxon>Coriobacteriia</taxon>
        <taxon>Eggerthellales</taxon>
        <taxon>Eggerthellaceae</taxon>
        <taxon>Adlercreutzia</taxon>
    </lineage>
</organism>
<feature type="domain" description="Capsule synthesis protein CapA" evidence="4">
    <location>
        <begin position="73"/>
        <end position="301"/>
    </location>
</feature>
<evidence type="ECO:0000313" key="6">
    <source>
        <dbReference type="Proteomes" id="UP001430755"/>
    </source>
</evidence>
<evidence type="ECO:0000256" key="1">
    <source>
        <dbReference type="ARBA" id="ARBA00005662"/>
    </source>
</evidence>
<dbReference type="PANTHER" id="PTHR33393:SF13">
    <property type="entry name" value="PGA BIOSYNTHESIS PROTEIN CAPA"/>
    <property type="match status" value="1"/>
</dbReference>
<dbReference type="RefSeq" id="WP_242165636.1">
    <property type="nucleotide sequence ID" value="NZ_JAJMLW010000003.1"/>
</dbReference>
<dbReference type="Pfam" id="PF09587">
    <property type="entry name" value="PGA_cap"/>
    <property type="match status" value="1"/>
</dbReference>
<evidence type="ECO:0000259" key="4">
    <source>
        <dbReference type="SMART" id="SM00854"/>
    </source>
</evidence>
<keyword evidence="3" id="KW-1133">Transmembrane helix</keyword>
<accession>A0ABS9WHQ2</accession>
<protein>
    <submittedName>
        <fullName evidence="5">CapA family protein</fullName>
    </submittedName>
</protein>
<feature type="region of interest" description="Disordered" evidence="2">
    <location>
        <begin position="47"/>
        <end position="69"/>
    </location>
</feature>
<comment type="similarity">
    <text evidence="1">Belongs to the CapA family.</text>
</comment>
<feature type="compositionally biased region" description="Low complexity" evidence="2">
    <location>
        <begin position="47"/>
        <end position="60"/>
    </location>
</feature>
<dbReference type="Gene3D" id="3.60.21.10">
    <property type="match status" value="1"/>
</dbReference>
<dbReference type="SUPFAM" id="SSF56300">
    <property type="entry name" value="Metallo-dependent phosphatases"/>
    <property type="match status" value="1"/>
</dbReference>
<gene>
    <name evidence="5" type="ORF">LPT13_08575</name>
</gene>
<comment type="caution">
    <text evidence="5">The sequence shown here is derived from an EMBL/GenBank/DDBJ whole genome shotgun (WGS) entry which is preliminary data.</text>
</comment>
<dbReference type="Proteomes" id="UP001430755">
    <property type="component" value="Unassembled WGS sequence"/>
</dbReference>
<feature type="transmembrane region" description="Helical" evidence="3">
    <location>
        <begin position="17"/>
        <end position="36"/>
    </location>
</feature>
<keyword evidence="3" id="KW-0812">Transmembrane</keyword>
<dbReference type="CDD" id="cd07381">
    <property type="entry name" value="MPP_CapA"/>
    <property type="match status" value="1"/>
</dbReference>
<dbReference type="PANTHER" id="PTHR33393">
    <property type="entry name" value="POLYGLUTAMINE SYNTHESIS ACCESSORY PROTEIN RV0574C-RELATED"/>
    <property type="match status" value="1"/>
</dbReference>